<proteinExistence type="predicted"/>
<dbReference type="AlphaFoldDB" id="A0A3D8VKS2"/>
<dbReference type="EMBL" id="QTJR01000001">
    <property type="protein sequence ID" value="RDY69751.1"/>
    <property type="molecule type" value="Genomic_DNA"/>
</dbReference>
<accession>A0A3D8VKS2</accession>
<name>A0A3D8VKS2_9GAMM</name>
<reference evidence="1 2" key="1">
    <citation type="submission" date="2018-08" db="EMBL/GenBank/DDBJ databases">
        <title>Lysobacter soli KCTC 22011, whole genome shotgun sequence.</title>
        <authorList>
            <person name="Zhang X."/>
            <person name="Feng G."/>
            <person name="Zhu H."/>
        </authorList>
    </citation>
    <scope>NUCLEOTIDE SEQUENCE [LARGE SCALE GENOMIC DNA]</scope>
    <source>
        <strain evidence="1 2">KCTC 22011</strain>
    </source>
</reference>
<evidence type="ECO:0000313" key="1">
    <source>
        <dbReference type="EMBL" id="RDY69751.1"/>
    </source>
</evidence>
<comment type="caution">
    <text evidence="1">The sequence shown here is derived from an EMBL/GenBank/DDBJ whole genome shotgun (WGS) entry which is preliminary data.</text>
</comment>
<organism evidence="1 2">
    <name type="scientific">Lysobacter soli</name>
    <dbReference type="NCBI Taxonomy" id="453783"/>
    <lineage>
        <taxon>Bacteria</taxon>
        <taxon>Pseudomonadati</taxon>
        <taxon>Pseudomonadota</taxon>
        <taxon>Gammaproteobacteria</taxon>
        <taxon>Lysobacterales</taxon>
        <taxon>Lysobacteraceae</taxon>
        <taxon>Lysobacter</taxon>
    </lineage>
</organism>
<sequence length="155" mass="17340">MLEAVGRSPGTARGLPLEFWRHDDHRTWIDAFMELAAQLQQSDLAEDELPRGYGLIAHLFDWEAQCQYSGWHAFSNREAEVGRIIQAYEAVGLDGEAAALGRALTVWRDSGGDHDATSAAYRELAHPCSVDLDRLEYLAAHFVDHADALLYERDA</sequence>
<evidence type="ECO:0000313" key="2">
    <source>
        <dbReference type="Proteomes" id="UP000256829"/>
    </source>
</evidence>
<dbReference type="RefSeq" id="WP_115840969.1">
    <property type="nucleotide sequence ID" value="NZ_CP183976.1"/>
</dbReference>
<evidence type="ECO:0008006" key="3">
    <source>
        <dbReference type="Google" id="ProtNLM"/>
    </source>
</evidence>
<gene>
    <name evidence="1" type="ORF">DX912_03160</name>
</gene>
<dbReference type="Proteomes" id="UP000256829">
    <property type="component" value="Unassembled WGS sequence"/>
</dbReference>
<keyword evidence="2" id="KW-1185">Reference proteome</keyword>
<protein>
    <recommendedName>
        <fullName evidence="3">DUF4375 domain-containing protein</fullName>
    </recommendedName>
</protein>